<dbReference type="InterPro" id="IPR007409">
    <property type="entry name" value="Restrct_endonuc_type1_HsdR_N"/>
</dbReference>
<organism evidence="2 3">
    <name type="scientific">Methanobacterium formicicum (strain DSM 3637 / PP1)</name>
    <dbReference type="NCBI Taxonomy" id="1204725"/>
    <lineage>
        <taxon>Archaea</taxon>
        <taxon>Methanobacteriati</taxon>
        <taxon>Methanobacteriota</taxon>
        <taxon>Methanomada group</taxon>
        <taxon>Methanobacteria</taxon>
        <taxon>Methanobacteriales</taxon>
        <taxon>Methanobacteriaceae</taxon>
        <taxon>Methanobacterium</taxon>
    </lineage>
</organism>
<dbReference type="SUPFAM" id="SSF49464">
    <property type="entry name" value="Carboxypeptidase regulatory domain-like"/>
    <property type="match status" value="1"/>
</dbReference>
<dbReference type="PATRIC" id="fig|1204725.3.peg.744"/>
<protein>
    <submittedName>
        <fullName evidence="2">Type I site-specific deoxyribonuclease</fullName>
    </submittedName>
</protein>
<dbReference type="AlphaFoldDB" id="K2QEN8"/>
<dbReference type="InterPro" id="IPR006935">
    <property type="entry name" value="Helicase/UvrB_N"/>
</dbReference>
<sequence length="821" mass="96303">MHSKAIMMISEAETKTKHIEPKLKNRGWKEENIEREYRISQNRFYVEGEEYKIKPSEKFADYVLKVNNVVIGVIEAKKESLPAEKGESQAKDYAKRLDVPISYATNGKRLILYDRRIPKKEIVTNYFTPDELYQIYKDYKDLENRNVSPLEHPYYIQADKKIRSYQDTAIKSVLESIVRGQSKILLTMATGTGKTFVSFQIVWKLVKSGYFSRILFLTDRVFLRDQAYENYESFGDSRFEIKSGNFNKNRQVYFSTYQSLYSDKIYKEIKNDFFDLIIIDECHRSRYGDWGNILDHFKTAFHLGMTATPKREDNIDVYEYFGDPVFEYSLAQAIEDGFLVPYKIYKIHLNVDRDGVDISRADEIIYDDDINIKDIKQFYNPSEFERTIILPDRTQKMCEKFLEILRSTNDESKSIIFCVNTIHAENVKDTLNRLTQNEDFATKVVYEDKDDLTLFRDSERKYPLITTTVDLLSTGVDIPHLKNIVFMRPINSTVLFKQIIGRGSRIADNKGFFRIIDFTNSTRLIDEWDIPSKIVLPEVEKPIEPFDKFIKGFVLDEEQNPIFDAKIKMKVGRWVKETYTNLNGYFKVENLPSNDSLGIYISKNEYKTLRRRIKPQINDYIFELNNAPSTVKRIIVSGIPVLITDEIEIEFDGETVAFAEYKKLAKNNIIEKAHNIKELEDLWLNDNKRKLFLDKLSEMNVDIELIKTIEKMHDSDGFDVISHLVFDTPIITRDERVKYYLNHHMNDINQYSEEVREILFVILEKYKKGGIDNLTPNILLLEDMKERKAYSILNKELGPFNIGKFITGIKKGVYKNKITTL</sequence>
<dbReference type="GO" id="GO:0009035">
    <property type="term" value="F:type I site-specific deoxyribonuclease activity"/>
    <property type="evidence" value="ECO:0007669"/>
    <property type="project" value="UniProtKB-EC"/>
</dbReference>
<reference evidence="2 3" key="1">
    <citation type="journal article" date="2012" name="J. Bacteriol.">
        <title>Draft genome sequence of Methanobacterium formicicum DSM 3637, an archaebacterium isolated from the methane producer amoeba Pelomyxa palustris.</title>
        <authorList>
            <person name="Gutierrez G."/>
        </authorList>
    </citation>
    <scope>NUCLEOTIDE SEQUENCE [LARGE SCALE GENOMIC DNA]</scope>
    <source>
        <strain evidence="3">DSM 3637 / PP1</strain>
    </source>
</reference>
<dbReference type="Gene3D" id="2.60.40.1120">
    <property type="entry name" value="Carboxypeptidase-like, regulatory domain"/>
    <property type="match status" value="1"/>
</dbReference>
<evidence type="ECO:0000259" key="1">
    <source>
        <dbReference type="PROSITE" id="PS51192"/>
    </source>
</evidence>
<dbReference type="CDD" id="cd18032">
    <property type="entry name" value="DEXHc_RE_I_III_res"/>
    <property type="match status" value="1"/>
</dbReference>
<dbReference type="REBASE" id="57319">
    <property type="entry name" value="Mfo3637ORF3708P"/>
</dbReference>
<dbReference type="Pfam" id="PF04851">
    <property type="entry name" value="ResIII"/>
    <property type="match status" value="1"/>
</dbReference>
<evidence type="ECO:0000313" key="3">
    <source>
        <dbReference type="Proteomes" id="UP000007360"/>
    </source>
</evidence>
<dbReference type="InterPro" id="IPR050742">
    <property type="entry name" value="Helicase_Restrict-Modif_Enz"/>
</dbReference>
<dbReference type="GO" id="GO:0003677">
    <property type="term" value="F:DNA binding"/>
    <property type="evidence" value="ECO:0007669"/>
    <property type="project" value="UniProtKB-KW"/>
</dbReference>
<comment type="caution">
    <text evidence="2">The sequence shown here is derived from an EMBL/GenBank/DDBJ whole genome shotgun (WGS) entry which is preliminary data.</text>
</comment>
<dbReference type="PANTHER" id="PTHR47396:SF1">
    <property type="entry name" value="ATP-DEPENDENT HELICASE IRC3-RELATED"/>
    <property type="match status" value="1"/>
</dbReference>
<proteinExistence type="predicted"/>
<dbReference type="Pfam" id="PF00271">
    <property type="entry name" value="Helicase_C"/>
    <property type="match status" value="1"/>
</dbReference>
<dbReference type="PROSITE" id="PS51192">
    <property type="entry name" value="HELICASE_ATP_BIND_1"/>
    <property type="match status" value="1"/>
</dbReference>
<dbReference type="GO" id="GO:0005829">
    <property type="term" value="C:cytosol"/>
    <property type="evidence" value="ECO:0007669"/>
    <property type="project" value="TreeGrafter"/>
</dbReference>
<dbReference type="GO" id="GO:0005524">
    <property type="term" value="F:ATP binding"/>
    <property type="evidence" value="ECO:0007669"/>
    <property type="project" value="UniProtKB-KW"/>
</dbReference>
<dbReference type="Pfam" id="PF08463">
    <property type="entry name" value="EcoEI_R_C"/>
    <property type="match status" value="1"/>
</dbReference>
<name>K2QEN8_METFP</name>
<dbReference type="SMART" id="SM00487">
    <property type="entry name" value="DEXDc"/>
    <property type="match status" value="1"/>
</dbReference>
<dbReference type="InterPro" id="IPR013670">
    <property type="entry name" value="EcoEI_R_C_dom"/>
</dbReference>
<dbReference type="InterPro" id="IPR001650">
    <property type="entry name" value="Helicase_C-like"/>
</dbReference>
<dbReference type="Gene3D" id="3.90.1570.30">
    <property type="match status" value="1"/>
</dbReference>
<keyword evidence="3" id="KW-1185">Reference proteome</keyword>
<dbReference type="GO" id="GO:0009307">
    <property type="term" value="P:DNA restriction-modification system"/>
    <property type="evidence" value="ECO:0007669"/>
    <property type="project" value="UniProtKB-KW"/>
</dbReference>
<feature type="domain" description="Helicase ATP-binding" evidence="1">
    <location>
        <begin position="175"/>
        <end position="327"/>
    </location>
</feature>
<dbReference type="Pfam" id="PF04313">
    <property type="entry name" value="HSDR_N"/>
    <property type="match status" value="1"/>
</dbReference>
<dbReference type="Gene3D" id="3.40.50.300">
    <property type="entry name" value="P-loop containing nucleotide triphosphate hydrolases"/>
    <property type="match status" value="2"/>
</dbReference>
<gene>
    <name evidence="2" type="ORF">A994_03698</name>
</gene>
<dbReference type="GO" id="GO:0120545">
    <property type="term" value="F:nucleic acid conformation isomerase activity"/>
    <property type="evidence" value="ECO:0007669"/>
    <property type="project" value="UniProtKB-ARBA"/>
</dbReference>
<dbReference type="NCBIfam" id="NF046051">
    <property type="entry name" value="restrict_EcoAI"/>
    <property type="match status" value="1"/>
</dbReference>
<dbReference type="PANTHER" id="PTHR47396">
    <property type="entry name" value="TYPE I RESTRICTION ENZYME ECOKI R PROTEIN"/>
    <property type="match status" value="1"/>
</dbReference>
<dbReference type="EMBL" id="AMPO01000002">
    <property type="protein sequence ID" value="EKF86556.1"/>
    <property type="molecule type" value="Genomic_DNA"/>
</dbReference>
<accession>K2QEN8</accession>
<dbReference type="InterPro" id="IPR027417">
    <property type="entry name" value="P-loop_NTPase"/>
</dbReference>
<dbReference type="InterPro" id="IPR008969">
    <property type="entry name" value="CarboxyPept-like_regulatory"/>
</dbReference>
<evidence type="ECO:0000313" key="2">
    <source>
        <dbReference type="EMBL" id="EKF86556.1"/>
    </source>
</evidence>
<dbReference type="SUPFAM" id="SSF52540">
    <property type="entry name" value="P-loop containing nucleoside triphosphate hydrolases"/>
    <property type="match status" value="2"/>
</dbReference>
<dbReference type="InterPro" id="IPR014001">
    <property type="entry name" value="Helicase_ATP-bd"/>
</dbReference>
<dbReference type="Proteomes" id="UP000007360">
    <property type="component" value="Unassembled WGS sequence"/>
</dbReference>